<feature type="chain" id="PRO_5004923389" evidence="1">
    <location>
        <begin position="32"/>
        <end position="159"/>
    </location>
</feature>
<feature type="signal peptide" evidence="1">
    <location>
        <begin position="1"/>
        <end position="31"/>
    </location>
</feature>
<name>W9H3Z6_9PROT</name>
<sequence>MPNFMRPKLAKFGPLIFGTLALASLGTPALARDLPKTPDELIATVTQAIADRDMAVFEDLVNWKDARKIRKRVVSYQIRTTFGRPIRSIGLEPFPVDGLKEAESRGTQKANMAVSHRLRVIFDEPPGESGIPPTDVFLIGKEQDVYRIALVNPVPRNDD</sequence>
<proteinExistence type="predicted"/>
<dbReference type="EMBL" id="AVFL01000006">
    <property type="protein sequence ID" value="EWY40769.1"/>
    <property type="molecule type" value="Genomic_DNA"/>
</dbReference>
<evidence type="ECO:0000313" key="2">
    <source>
        <dbReference type="EMBL" id="EWY40769.1"/>
    </source>
</evidence>
<gene>
    <name evidence="2" type="ORF">N825_33105</name>
</gene>
<accession>W9H3Z6</accession>
<evidence type="ECO:0000313" key="3">
    <source>
        <dbReference type="Proteomes" id="UP000019486"/>
    </source>
</evidence>
<evidence type="ECO:0000256" key="1">
    <source>
        <dbReference type="SAM" id="SignalP"/>
    </source>
</evidence>
<dbReference type="Proteomes" id="UP000019486">
    <property type="component" value="Unassembled WGS sequence"/>
</dbReference>
<dbReference type="STRING" id="1385369.N825_33105"/>
<reference evidence="2 3" key="1">
    <citation type="submission" date="2013-08" db="EMBL/GenBank/DDBJ databases">
        <title>The genome sequence of Skermanella stibiiresistens.</title>
        <authorList>
            <person name="Zhu W."/>
            <person name="Wang G."/>
        </authorList>
    </citation>
    <scope>NUCLEOTIDE SEQUENCE [LARGE SCALE GENOMIC DNA]</scope>
    <source>
        <strain evidence="2 3">SB22</strain>
    </source>
</reference>
<keyword evidence="1" id="KW-0732">Signal</keyword>
<comment type="caution">
    <text evidence="2">The sequence shown here is derived from an EMBL/GenBank/DDBJ whole genome shotgun (WGS) entry which is preliminary data.</text>
</comment>
<keyword evidence="3" id="KW-1185">Reference proteome</keyword>
<dbReference type="AlphaFoldDB" id="W9H3Z6"/>
<organism evidence="2 3">
    <name type="scientific">Skermanella stibiiresistens SB22</name>
    <dbReference type="NCBI Taxonomy" id="1385369"/>
    <lineage>
        <taxon>Bacteria</taxon>
        <taxon>Pseudomonadati</taxon>
        <taxon>Pseudomonadota</taxon>
        <taxon>Alphaproteobacteria</taxon>
        <taxon>Rhodospirillales</taxon>
        <taxon>Azospirillaceae</taxon>
        <taxon>Skermanella</taxon>
    </lineage>
</organism>
<protein>
    <submittedName>
        <fullName evidence="2">Uncharacterized protein</fullName>
    </submittedName>
</protein>